<dbReference type="InterPro" id="IPR013112">
    <property type="entry name" value="FAD-bd_8"/>
</dbReference>
<feature type="domain" description="FAD-binding FR-type" evidence="16">
    <location>
        <begin position="289"/>
        <end position="409"/>
    </location>
</feature>
<keyword evidence="8 15" id="KW-1133">Transmembrane helix</keyword>
<keyword evidence="4" id="KW-0813">Transport</keyword>
<dbReference type="PROSITE" id="PS51384">
    <property type="entry name" value="FAD_FR"/>
    <property type="match status" value="1"/>
</dbReference>
<accession>A0A4Q4N924</accession>
<dbReference type="PANTHER" id="PTHR32361:SF9">
    <property type="entry name" value="FERRIC REDUCTASE TRANSMEMBRANE COMPONENT 3-RELATED"/>
    <property type="match status" value="1"/>
</dbReference>
<evidence type="ECO:0000256" key="4">
    <source>
        <dbReference type="ARBA" id="ARBA00022448"/>
    </source>
</evidence>
<evidence type="ECO:0000256" key="9">
    <source>
        <dbReference type="ARBA" id="ARBA00023002"/>
    </source>
</evidence>
<dbReference type="Pfam" id="PF08022">
    <property type="entry name" value="FAD_binding_8"/>
    <property type="match status" value="1"/>
</dbReference>
<comment type="subcellular location">
    <subcellularLocation>
        <location evidence="1">Cell membrane</location>
        <topology evidence="1">Multi-pass membrane protein</topology>
    </subcellularLocation>
</comment>
<sequence>MSHNHMSMGSMGMLPELTEWPDFYYAVIGAAVGVATIFNVYNYVLYRQRMLTIRGGSQTPAKPRSWFALGNATLFALTREASNFSLHIPLKGRVLRLPTVGRSSLVAANVVVLVVLCLYGFDVTDQFSMENIGFRCGVVTIAQLPIIVLLAGKNNVIGCLSGVSYERLNWLHRWCARCMLLTATMHMGYFFSAWAPYDYIGYQLKNNKIVWKGLAAWCTLAWIVFSSMTPIRGWNYEIFVIQHIVSFAVFLAFVYIHTPIEMNGYVWAPVAFFLFDRVFRALRLLYINTSFFHPSLKKRGQIDGFWVCKAEFTPLPQNTTRIVVTNPPISWTPGQHVYLSCHSLVPLQSHPFTVASIPEDGKMEFYVKAEKGGTKRFFRHAERSGSLVGVTAKARNVAIEGPYGTLRPLRQFDSVVLLAGSTGGTFTLPLLRDLLQGWKENARDSPGSTSFLKAPTGAVTRHLRFVWVVKSRGQLSWFSEQLSSIYTEFEALQETLRDIKLEMTVYITCDESFTEEHNSLLSGVTAPNTNAAQQQKEPKHGAVQYRSPQQMTTGSSTTKSEKEGYQEVASLNSESLDVQQTSCGPNGTCCCRAAIDESESSPAGKTVCVCSKPKANASSRPTSFVPSTPSSLEPSKKVVVHPAIAVYSGRPRTRDIICRSLEQALGESAVVVCGPQGLVADVKQDVVCLSDERAVHKGTGAQGIYLHTESFGW</sequence>
<gene>
    <name evidence="17" type="ORF">AA0117_g8716</name>
</gene>
<comment type="catalytic activity">
    <reaction evidence="13">
        <text>2 a Fe(II)-siderophore + NADP(+) + H(+) = 2 a Fe(III)-siderophore + NADPH</text>
        <dbReference type="Rhea" id="RHEA:28795"/>
        <dbReference type="Rhea" id="RHEA-COMP:11342"/>
        <dbReference type="Rhea" id="RHEA-COMP:11344"/>
        <dbReference type="ChEBI" id="CHEBI:15378"/>
        <dbReference type="ChEBI" id="CHEBI:29033"/>
        <dbReference type="ChEBI" id="CHEBI:29034"/>
        <dbReference type="ChEBI" id="CHEBI:57783"/>
        <dbReference type="ChEBI" id="CHEBI:58349"/>
        <dbReference type="EC" id="1.16.1.9"/>
    </reaction>
</comment>
<evidence type="ECO:0000256" key="5">
    <source>
        <dbReference type="ARBA" id="ARBA00022475"/>
    </source>
</evidence>
<dbReference type="CDD" id="cd06186">
    <property type="entry name" value="NOX_Duox_like_FAD_NADP"/>
    <property type="match status" value="1"/>
</dbReference>
<dbReference type="GO" id="GO:0006826">
    <property type="term" value="P:iron ion transport"/>
    <property type="evidence" value="ECO:0007669"/>
    <property type="project" value="TreeGrafter"/>
</dbReference>
<dbReference type="GO" id="GO:0006879">
    <property type="term" value="P:intracellular iron ion homeostasis"/>
    <property type="evidence" value="ECO:0007669"/>
    <property type="project" value="TreeGrafter"/>
</dbReference>
<dbReference type="InterPro" id="IPR017927">
    <property type="entry name" value="FAD-bd_FR_type"/>
</dbReference>
<evidence type="ECO:0000313" key="18">
    <source>
        <dbReference type="Proteomes" id="UP000291422"/>
    </source>
</evidence>
<keyword evidence="11 15" id="KW-0472">Membrane</keyword>
<evidence type="ECO:0000256" key="6">
    <source>
        <dbReference type="ARBA" id="ARBA00022692"/>
    </source>
</evidence>
<dbReference type="Pfam" id="PF08030">
    <property type="entry name" value="NAD_binding_6"/>
    <property type="match status" value="1"/>
</dbReference>
<dbReference type="InterPro" id="IPR051410">
    <property type="entry name" value="Ferric/Cupric_Reductase"/>
</dbReference>
<name>A0A4Q4N924_ALTAL</name>
<keyword evidence="12" id="KW-0325">Glycoprotein</keyword>
<feature type="transmembrane region" description="Helical" evidence="15">
    <location>
        <begin position="175"/>
        <end position="197"/>
    </location>
</feature>
<feature type="transmembrane region" description="Helical" evidence="15">
    <location>
        <begin position="23"/>
        <end position="44"/>
    </location>
</feature>
<evidence type="ECO:0000256" key="12">
    <source>
        <dbReference type="ARBA" id="ARBA00023180"/>
    </source>
</evidence>
<keyword evidence="9" id="KW-0560">Oxidoreductase</keyword>
<keyword evidence="10" id="KW-0406">Ion transport</keyword>
<evidence type="ECO:0000256" key="13">
    <source>
        <dbReference type="ARBA" id="ARBA00048483"/>
    </source>
</evidence>
<dbReference type="GO" id="GO:0005886">
    <property type="term" value="C:plasma membrane"/>
    <property type="evidence" value="ECO:0007669"/>
    <property type="project" value="UniProtKB-SubCell"/>
</dbReference>
<dbReference type="PANTHER" id="PTHR32361">
    <property type="entry name" value="FERRIC/CUPRIC REDUCTASE TRANSMEMBRANE COMPONENT"/>
    <property type="match status" value="1"/>
</dbReference>
<evidence type="ECO:0000313" key="17">
    <source>
        <dbReference type="EMBL" id="RYN72217.1"/>
    </source>
</evidence>
<dbReference type="Gene3D" id="3.40.50.80">
    <property type="entry name" value="Nucleotide-binding domain of ferredoxin-NADP reductase (FNR) module"/>
    <property type="match status" value="1"/>
</dbReference>
<evidence type="ECO:0000256" key="2">
    <source>
        <dbReference type="ARBA" id="ARBA00006278"/>
    </source>
</evidence>
<feature type="transmembrane region" description="Helical" evidence="15">
    <location>
        <begin position="141"/>
        <end position="163"/>
    </location>
</feature>
<dbReference type="Gene3D" id="2.40.30.10">
    <property type="entry name" value="Translation factors"/>
    <property type="match status" value="1"/>
</dbReference>
<dbReference type="InterPro" id="IPR013121">
    <property type="entry name" value="Fe_red_NAD-bd_6"/>
</dbReference>
<dbReference type="EMBL" id="PDXD01000027">
    <property type="protein sequence ID" value="RYN72217.1"/>
    <property type="molecule type" value="Genomic_DNA"/>
</dbReference>
<feature type="region of interest" description="Disordered" evidence="14">
    <location>
        <begin position="529"/>
        <end position="563"/>
    </location>
</feature>
<dbReference type="InterPro" id="IPR013130">
    <property type="entry name" value="Fe3_Rdtase_TM_dom"/>
</dbReference>
<evidence type="ECO:0000256" key="7">
    <source>
        <dbReference type="ARBA" id="ARBA00022982"/>
    </source>
</evidence>
<evidence type="ECO:0000256" key="8">
    <source>
        <dbReference type="ARBA" id="ARBA00022989"/>
    </source>
</evidence>
<dbReference type="SUPFAM" id="SSF52343">
    <property type="entry name" value="Ferredoxin reductase-like, C-terminal NADP-linked domain"/>
    <property type="match status" value="1"/>
</dbReference>
<evidence type="ECO:0000256" key="3">
    <source>
        <dbReference type="ARBA" id="ARBA00012668"/>
    </source>
</evidence>
<reference evidence="18" key="1">
    <citation type="journal article" date="2019" name="bioRxiv">
        <title>Genomics, evolutionary history and diagnostics of the Alternaria alternata species group including apple and Asian pear pathotypes.</title>
        <authorList>
            <person name="Armitage A.D."/>
            <person name="Cockerton H.M."/>
            <person name="Sreenivasaprasad S."/>
            <person name="Woodhall J.W."/>
            <person name="Lane C.R."/>
            <person name="Harrison R.J."/>
            <person name="Clarkson J.P."/>
        </authorList>
    </citation>
    <scope>NUCLEOTIDE SEQUENCE [LARGE SCALE GENOMIC DNA]</scope>
    <source>
        <strain evidence="18">FERA 1177</strain>
    </source>
</reference>
<dbReference type="EC" id="1.16.1.9" evidence="3"/>
<dbReference type="AlphaFoldDB" id="A0A4Q4N924"/>
<dbReference type="InterPro" id="IPR039261">
    <property type="entry name" value="FNR_nucleotide-bd"/>
</dbReference>
<evidence type="ECO:0000256" key="1">
    <source>
        <dbReference type="ARBA" id="ARBA00004651"/>
    </source>
</evidence>
<feature type="transmembrane region" description="Helical" evidence="15">
    <location>
        <begin position="209"/>
        <end position="226"/>
    </location>
</feature>
<dbReference type="Proteomes" id="UP000291422">
    <property type="component" value="Unassembled WGS sequence"/>
</dbReference>
<proteinExistence type="inferred from homology"/>
<protein>
    <recommendedName>
        <fullName evidence="3">ferric-chelate reductase (NADPH)</fullName>
        <ecNumber evidence="3">1.16.1.9</ecNumber>
    </recommendedName>
</protein>
<dbReference type="SUPFAM" id="SSF63380">
    <property type="entry name" value="Riboflavin synthase domain-like"/>
    <property type="match status" value="1"/>
</dbReference>
<dbReference type="GO" id="GO:0015677">
    <property type="term" value="P:copper ion import"/>
    <property type="evidence" value="ECO:0007669"/>
    <property type="project" value="TreeGrafter"/>
</dbReference>
<keyword evidence="6 15" id="KW-0812">Transmembrane</keyword>
<evidence type="ECO:0000256" key="10">
    <source>
        <dbReference type="ARBA" id="ARBA00023065"/>
    </source>
</evidence>
<evidence type="ECO:0000259" key="16">
    <source>
        <dbReference type="PROSITE" id="PS51384"/>
    </source>
</evidence>
<keyword evidence="7" id="KW-0249">Electron transport</keyword>
<feature type="transmembrane region" description="Helical" evidence="15">
    <location>
        <begin position="100"/>
        <end position="121"/>
    </location>
</feature>
<dbReference type="VEuPathDB" id="FungiDB:CC77DRAFT_1027993"/>
<evidence type="ECO:0000256" key="14">
    <source>
        <dbReference type="SAM" id="MobiDB-lite"/>
    </source>
</evidence>
<organism evidence="17 18">
    <name type="scientific">Alternaria alternata</name>
    <name type="common">Alternaria rot fungus</name>
    <name type="synonym">Torula alternata</name>
    <dbReference type="NCBI Taxonomy" id="5599"/>
    <lineage>
        <taxon>Eukaryota</taxon>
        <taxon>Fungi</taxon>
        <taxon>Dikarya</taxon>
        <taxon>Ascomycota</taxon>
        <taxon>Pezizomycotina</taxon>
        <taxon>Dothideomycetes</taxon>
        <taxon>Pleosporomycetidae</taxon>
        <taxon>Pleosporales</taxon>
        <taxon>Pleosporineae</taxon>
        <taxon>Pleosporaceae</taxon>
        <taxon>Alternaria</taxon>
        <taxon>Alternaria sect. Alternaria</taxon>
        <taxon>Alternaria alternata complex</taxon>
    </lineage>
</organism>
<dbReference type="Pfam" id="PF01794">
    <property type="entry name" value="Ferric_reduct"/>
    <property type="match status" value="1"/>
</dbReference>
<dbReference type="SFLD" id="SFLDS00052">
    <property type="entry name" value="Ferric_Reductase_Domain"/>
    <property type="match status" value="1"/>
</dbReference>
<keyword evidence="5" id="KW-1003">Cell membrane</keyword>
<comment type="similarity">
    <text evidence="2">Belongs to the ferric reductase (FRE) family.</text>
</comment>
<evidence type="ECO:0000256" key="11">
    <source>
        <dbReference type="ARBA" id="ARBA00023136"/>
    </source>
</evidence>
<dbReference type="GO" id="GO:0052851">
    <property type="term" value="F:ferric-chelate reductase (NADPH) activity"/>
    <property type="evidence" value="ECO:0007669"/>
    <property type="project" value="UniProtKB-EC"/>
</dbReference>
<dbReference type="SFLD" id="SFLDG01168">
    <property type="entry name" value="Ferric_reductase_subgroup_(FRE"/>
    <property type="match status" value="1"/>
</dbReference>
<evidence type="ECO:0000256" key="15">
    <source>
        <dbReference type="SAM" id="Phobius"/>
    </source>
</evidence>
<feature type="transmembrane region" description="Helical" evidence="15">
    <location>
        <begin position="238"/>
        <end position="256"/>
    </location>
</feature>
<dbReference type="InterPro" id="IPR017938">
    <property type="entry name" value="Riboflavin_synthase-like_b-brl"/>
</dbReference>
<comment type="caution">
    <text evidence="17">The sequence shown here is derived from an EMBL/GenBank/DDBJ whole genome shotgun (WGS) entry which is preliminary data.</text>
</comment>